<gene>
    <name evidence="1" type="ORF">Tco_0841816</name>
</gene>
<sequence>MGKVVTGLNVQQGNLGDVFSSLGGPMIEKVFASGNKDTQEGNVGRSNVPNGADYEVWLPLASVQEVNYCIKNSLYGYFIGKRLAFPVVECGPRMLCRISIFFNKWSPFMSLLKEELSNVPVWVKFHDVLLVAYKSDGLSFMAMKTGTPLMLDSYMNSMCLESWEICYTKETIRIEYEWDPPRCSTCLIFSHSPTNCLKVAPIRVVNQKDKGKGQTSGADDEGFIEVKKMGRKPLEKVHYPVNLDSNDEVEPVENEMASFLASKSMSVGYGPKILLEQWRESNVDDDYDPYDDDMYEGHEIPDNIQTIYDNLDMKACGWKK</sequence>
<accession>A0ABQ5AZA8</accession>
<evidence type="ECO:0000313" key="2">
    <source>
        <dbReference type="Proteomes" id="UP001151760"/>
    </source>
</evidence>
<dbReference type="PANTHER" id="PTHR31286">
    <property type="entry name" value="GLYCINE-RICH CELL WALL STRUCTURAL PROTEIN 1.8-LIKE"/>
    <property type="match status" value="1"/>
</dbReference>
<evidence type="ECO:0000313" key="1">
    <source>
        <dbReference type="EMBL" id="GJT07354.1"/>
    </source>
</evidence>
<protein>
    <submittedName>
        <fullName evidence="1">Ribonuclease H-like domain-containing protein</fullName>
    </submittedName>
</protein>
<organism evidence="1 2">
    <name type="scientific">Tanacetum coccineum</name>
    <dbReference type="NCBI Taxonomy" id="301880"/>
    <lineage>
        <taxon>Eukaryota</taxon>
        <taxon>Viridiplantae</taxon>
        <taxon>Streptophyta</taxon>
        <taxon>Embryophyta</taxon>
        <taxon>Tracheophyta</taxon>
        <taxon>Spermatophyta</taxon>
        <taxon>Magnoliopsida</taxon>
        <taxon>eudicotyledons</taxon>
        <taxon>Gunneridae</taxon>
        <taxon>Pentapetalae</taxon>
        <taxon>asterids</taxon>
        <taxon>campanulids</taxon>
        <taxon>Asterales</taxon>
        <taxon>Asteraceae</taxon>
        <taxon>Asteroideae</taxon>
        <taxon>Anthemideae</taxon>
        <taxon>Anthemidinae</taxon>
        <taxon>Tanacetum</taxon>
    </lineage>
</organism>
<reference evidence="1" key="2">
    <citation type="submission" date="2022-01" db="EMBL/GenBank/DDBJ databases">
        <authorList>
            <person name="Yamashiro T."/>
            <person name="Shiraishi A."/>
            <person name="Satake H."/>
            <person name="Nakayama K."/>
        </authorList>
    </citation>
    <scope>NUCLEOTIDE SEQUENCE</scope>
</reference>
<comment type="caution">
    <text evidence="1">The sequence shown here is derived from an EMBL/GenBank/DDBJ whole genome shotgun (WGS) entry which is preliminary data.</text>
</comment>
<dbReference type="EMBL" id="BQNB010012744">
    <property type="protein sequence ID" value="GJT07354.1"/>
    <property type="molecule type" value="Genomic_DNA"/>
</dbReference>
<reference evidence="1" key="1">
    <citation type="journal article" date="2022" name="Int. J. Mol. Sci.">
        <title>Draft Genome of Tanacetum Coccineum: Genomic Comparison of Closely Related Tanacetum-Family Plants.</title>
        <authorList>
            <person name="Yamashiro T."/>
            <person name="Shiraishi A."/>
            <person name="Nakayama K."/>
            <person name="Satake H."/>
        </authorList>
    </citation>
    <scope>NUCLEOTIDE SEQUENCE</scope>
</reference>
<dbReference type="Proteomes" id="UP001151760">
    <property type="component" value="Unassembled WGS sequence"/>
</dbReference>
<proteinExistence type="predicted"/>
<dbReference type="InterPro" id="IPR040256">
    <property type="entry name" value="At4g02000-like"/>
</dbReference>
<name>A0ABQ5AZA8_9ASTR</name>
<keyword evidence="2" id="KW-1185">Reference proteome</keyword>
<dbReference type="PANTHER" id="PTHR31286:SF99">
    <property type="entry name" value="DUF4283 DOMAIN-CONTAINING PROTEIN"/>
    <property type="match status" value="1"/>
</dbReference>